<dbReference type="Proteomes" id="UP000242957">
    <property type="component" value="Unassembled WGS sequence"/>
</dbReference>
<gene>
    <name evidence="2" type="ORF">SAMN05216193_108192</name>
</gene>
<evidence type="ECO:0000313" key="2">
    <source>
        <dbReference type="EMBL" id="SDO17214.1"/>
    </source>
</evidence>
<proteinExistence type="predicted"/>
<dbReference type="Gene3D" id="3.30.70.790">
    <property type="entry name" value="UreE, C-terminal domain"/>
    <property type="match status" value="1"/>
</dbReference>
<dbReference type="RefSeq" id="WP_084309590.1">
    <property type="nucleotide sequence ID" value="NZ_FNIJ01000008.1"/>
</dbReference>
<name>A0A1H0HDU8_9PSED</name>
<dbReference type="OrthoDB" id="6197669at2"/>
<reference evidence="3" key="1">
    <citation type="submission" date="2016-10" db="EMBL/GenBank/DDBJ databases">
        <authorList>
            <person name="Varghese N."/>
            <person name="Submissions S."/>
        </authorList>
    </citation>
    <scope>NUCLEOTIDE SEQUENCE [LARGE SCALE GENOMIC DNA]</scope>
    <source>
        <strain evidence="3">JCM 21621</strain>
    </source>
</reference>
<dbReference type="EMBL" id="FNIJ01000008">
    <property type="protein sequence ID" value="SDO17214.1"/>
    <property type="molecule type" value="Genomic_DNA"/>
</dbReference>
<dbReference type="InterPro" id="IPR018551">
    <property type="entry name" value="DUF2007"/>
</dbReference>
<dbReference type="AlphaFoldDB" id="A0A1H0HDU8"/>
<accession>A0A1H0HDU8</accession>
<sequence>MQRVYEPADLAEAELLTGMLASEGIRAHLGGGHLLGGAGELPLHGLLQLWVEDDEAEQARSLIAAYNAAQPLPGTPDDTDGCPGVLLC</sequence>
<dbReference type="STRING" id="198616.SAMN05216193_108192"/>
<dbReference type="Pfam" id="PF09413">
    <property type="entry name" value="DUF2007"/>
    <property type="match status" value="1"/>
</dbReference>
<evidence type="ECO:0000259" key="1">
    <source>
        <dbReference type="Pfam" id="PF09413"/>
    </source>
</evidence>
<keyword evidence="3" id="KW-1185">Reference proteome</keyword>
<evidence type="ECO:0000313" key="3">
    <source>
        <dbReference type="Proteomes" id="UP000242957"/>
    </source>
</evidence>
<feature type="domain" description="DUF2007" evidence="1">
    <location>
        <begin position="1"/>
        <end position="65"/>
    </location>
</feature>
<organism evidence="2 3">
    <name type="scientific">Pseudomonas jinjuensis</name>
    <dbReference type="NCBI Taxonomy" id="198616"/>
    <lineage>
        <taxon>Bacteria</taxon>
        <taxon>Pseudomonadati</taxon>
        <taxon>Pseudomonadota</taxon>
        <taxon>Gammaproteobacteria</taxon>
        <taxon>Pseudomonadales</taxon>
        <taxon>Pseudomonadaceae</taxon>
        <taxon>Pseudomonas</taxon>
    </lineage>
</organism>
<protein>
    <submittedName>
        <fullName evidence="2">Signal transducing protein</fullName>
    </submittedName>
</protein>